<evidence type="ECO:0000259" key="2">
    <source>
        <dbReference type="Pfam" id="PF21399"/>
    </source>
</evidence>
<keyword evidence="1" id="KW-0695">RNA-directed DNA polymerase</keyword>
<dbReference type="GO" id="GO:0000333">
    <property type="term" value="C:telomerase catalytic core complex"/>
    <property type="evidence" value="ECO:0007669"/>
    <property type="project" value="TreeGrafter"/>
</dbReference>
<dbReference type="GO" id="GO:0003720">
    <property type="term" value="F:telomerase activity"/>
    <property type="evidence" value="ECO:0007669"/>
    <property type="project" value="InterPro"/>
</dbReference>
<keyword evidence="1" id="KW-0539">Nucleus</keyword>
<dbReference type="InterPro" id="IPR049139">
    <property type="entry name" value="TERT_C"/>
</dbReference>
<dbReference type="AlphaFoldDB" id="A0A2J6PZV7"/>
<dbReference type="GO" id="GO:0007004">
    <property type="term" value="P:telomere maintenance via telomerase"/>
    <property type="evidence" value="ECO:0007669"/>
    <property type="project" value="TreeGrafter"/>
</dbReference>
<comment type="function">
    <text evidence="1">Telomerase is a ribonucleoprotein enzyme essential for the replication of chromosome termini in most eukaryotes. It elongates telomeres. It is a reverse transcriptase that adds simple sequence repeats to chromosome ends by copying a template sequence within the RNA component of the enzyme.</text>
</comment>
<sequence>MYLDTSYNSTSTVLTNIYTSFLETATKMWTYAKCLPVGKQPGTKLLIKTITDLIEMAYVLIKSKGKNKKNEGYQCGVKKAQLEYLALNSFRNVLRKRQSKYGKVIAWLDDQLMDLKAKGADGLSRMSGLVSSNVR</sequence>
<dbReference type="Proteomes" id="UP000235672">
    <property type="component" value="Unassembled WGS sequence"/>
</dbReference>
<dbReference type="EMBL" id="KZ613488">
    <property type="protein sequence ID" value="PMD19565.1"/>
    <property type="molecule type" value="Genomic_DNA"/>
</dbReference>
<evidence type="ECO:0000313" key="3">
    <source>
        <dbReference type="EMBL" id="PMD19565.1"/>
    </source>
</evidence>
<feature type="domain" description="Telomerase reverse transcriptase C-terminal extension" evidence="2">
    <location>
        <begin position="1"/>
        <end position="105"/>
    </location>
</feature>
<keyword evidence="1" id="KW-0779">Telomere</keyword>
<comment type="catalytic activity">
    <reaction evidence="1">
        <text>DNA(n) + a 2'-deoxyribonucleoside 5'-triphosphate = DNA(n+1) + diphosphate</text>
        <dbReference type="Rhea" id="RHEA:22508"/>
        <dbReference type="Rhea" id="RHEA-COMP:17339"/>
        <dbReference type="Rhea" id="RHEA-COMP:17340"/>
        <dbReference type="ChEBI" id="CHEBI:33019"/>
        <dbReference type="ChEBI" id="CHEBI:61560"/>
        <dbReference type="ChEBI" id="CHEBI:173112"/>
        <dbReference type="EC" id="2.7.7.49"/>
    </reaction>
</comment>
<proteinExistence type="inferred from homology"/>
<comment type="similarity">
    <text evidence="1">Belongs to the reverse transcriptase family. Telomerase subfamily.</text>
</comment>
<dbReference type="STRING" id="1745343.A0A2J6PZV7"/>
<dbReference type="InterPro" id="IPR003545">
    <property type="entry name" value="Telomerase_RT"/>
</dbReference>
<keyword evidence="1" id="KW-0460">Magnesium</keyword>
<keyword evidence="1" id="KW-0808">Transferase</keyword>
<dbReference type="Gene3D" id="1.10.357.90">
    <property type="match status" value="1"/>
</dbReference>
<dbReference type="Pfam" id="PF21399">
    <property type="entry name" value="TERT_C"/>
    <property type="match status" value="1"/>
</dbReference>
<dbReference type="PANTHER" id="PTHR12066">
    <property type="entry name" value="TELOMERASE REVERSE TRANSCRIPTASE"/>
    <property type="match status" value="1"/>
</dbReference>
<dbReference type="PANTHER" id="PTHR12066:SF0">
    <property type="entry name" value="TELOMERASE REVERSE TRANSCRIPTASE"/>
    <property type="match status" value="1"/>
</dbReference>
<dbReference type="OrthoDB" id="289721at2759"/>
<protein>
    <recommendedName>
        <fullName evidence="1">Telomerase reverse transcriptase</fullName>
        <ecNumber evidence="1">2.7.7.49</ecNumber>
    </recommendedName>
    <alternativeName>
        <fullName evidence="1">Telomerase catalytic subunit</fullName>
    </alternativeName>
</protein>
<dbReference type="EC" id="2.7.7.49" evidence="1"/>
<evidence type="ECO:0000313" key="4">
    <source>
        <dbReference type="Proteomes" id="UP000235672"/>
    </source>
</evidence>
<comment type="subcellular location">
    <subcellularLocation>
        <location evidence="1">Nucleus</location>
    </subcellularLocation>
    <subcellularLocation>
        <location evidence="1">Chromosome</location>
        <location evidence="1">Telomere</location>
    </subcellularLocation>
</comment>
<keyword evidence="1" id="KW-0479">Metal-binding</keyword>
<dbReference type="GO" id="GO:0070034">
    <property type="term" value="F:telomerase RNA binding"/>
    <property type="evidence" value="ECO:0007669"/>
    <property type="project" value="TreeGrafter"/>
</dbReference>
<evidence type="ECO:0000256" key="1">
    <source>
        <dbReference type="RuleBase" id="RU365061"/>
    </source>
</evidence>
<dbReference type="GO" id="GO:0046872">
    <property type="term" value="F:metal ion binding"/>
    <property type="evidence" value="ECO:0007669"/>
    <property type="project" value="UniProtKB-KW"/>
</dbReference>
<organism evidence="3 4">
    <name type="scientific">Hyaloscypha hepaticicola</name>
    <dbReference type="NCBI Taxonomy" id="2082293"/>
    <lineage>
        <taxon>Eukaryota</taxon>
        <taxon>Fungi</taxon>
        <taxon>Dikarya</taxon>
        <taxon>Ascomycota</taxon>
        <taxon>Pezizomycotina</taxon>
        <taxon>Leotiomycetes</taxon>
        <taxon>Helotiales</taxon>
        <taxon>Hyaloscyphaceae</taxon>
        <taxon>Hyaloscypha</taxon>
    </lineage>
</organism>
<keyword evidence="4" id="KW-1185">Reference proteome</keyword>
<accession>A0A2J6PZV7</accession>
<dbReference type="GO" id="GO:0000781">
    <property type="term" value="C:chromosome, telomeric region"/>
    <property type="evidence" value="ECO:0007669"/>
    <property type="project" value="UniProtKB-SubCell"/>
</dbReference>
<name>A0A2J6PZV7_9HELO</name>
<dbReference type="GO" id="GO:0042162">
    <property type="term" value="F:telomeric DNA binding"/>
    <property type="evidence" value="ECO:0007669"/>
    <property type="project" value="TreeGrafter"/>
</dbReference>
<keyword evidence="1" id="KW-0158">Chromosome</keyword>
<keyword evidence="1" id="KW-0548">Nucleotidyltransferase</keyword>
<reference evidence="3 4" key="1">
    <citation type="submission" date="2016-05" db="EMBL/GenBank/DDBJ databases">
        <title>A degradative enzymes factory behind the ericoid mycorrhizal symbiosis.</title>
        <authorList>
            <consortium name="DOE Joint Genome Institute"/>
            <person name="Martino E."/>
            <person name="Morin E."/>
            <person name="Grelet G."/>
            <person name="Kuo A."/>
            <person name="Kohler A."/>
            <person name="Daghino S."/>
            <person name="Barry K."/>
            <person name="Choi C."/>
            <person name="Cichocki N."/>
            <person name="Clum A."/>
            <person name="Copeland A."/>
            <person name="Hainaut M."/>
            <person name="Haridas S."/>
            <person name="Labutti K."/>
            <person name="Lindquist E."/>
            <person name="Lipzen A."/>
            <person name="Khouja H.-R."/>
            <person name="Murat C."/>
            <person name="Ohm R."/>
            <person name="Olson A."/>
            <person name="Spatafora J."/>
            <person name="Veneault-Fourrey C."/>
            <person name="Henrissat B."/>
            <person name="Grigoriev I."/>
            <person name="Martin F."/>
            <person name="Perotto S."/>
        </authorList>
    </citation>
    <scope>NUCLEOTIDE SEQUENCE [LARGE SCALE GENOMIC DNA]</scope>
    <source>
        <strain evidence="3 4">UAMH 7357</strain>
    </source>
</reference>
<gene>
    <name evidence="3" type="ORF">NA56DRAFT_193906</name>
</gene>